<keyword evidence="2" id="KW-1185">Reference proteome</keyword>
<evidence type="ECO:0000313" key="2">
    <source>
        <dbReference type="Proteomes" id="UP000007305"/>
    </source>
</evidence>
<name>A0A804QG04_MAIZE</name>
<dbReference type="InParanoid" id="A0A804QG04"/>
<reference evidence="2" key="1">
    <citation type="submission" date="2015-12" db="EMBL/GenBank/DDBJ databases">
        <title>Update maize B73 reference genome by single molecule sequencing technologies.</title>
        <authorList>
            <consortium name="Maize Genome Sequencing Project"/>
            <person name="Ware D."/>
        </authorList>
    </citation>
    <scope>NUCLEOTIDE SEQUENCE [LARGE SCALE GENOMIC DNA]</scope>
    <source>
        <strain evidence="2">cv. B73</strain>
    </source>
</reference>
<sequence>MHGIKGLTGEHDAVPERELRRVLPVHGGGAYGGHPRRRVDHRSCLRAVVASREDDEDAFALRTEEGDRDDVVVEGCGTSSSDGHGNDVNAVLHRSVHRRYDVRIPAVASHAACLVHGDPRLGCHSPRGPPGEHVEAGVPDLSTGGRRGHVRAVSFLVPRGGDATALPLFHGVRSRSDEGLGSDQLVVAQASVEVVGVDALAPPARPDGAEPAVVEARALGPYAGVDEADDDAVTEVGLLPGAVAGFETHEPRRPRGLRVEHPVLVHADDAGRAGHEPGLVASELDREPVHDGVVGVQDAAGARRPSGRGVGDHHGTVPLLQGAKVGRLGEVVGMNDVGGARCLRLQRSVVLGLWDENCVGELDNEEEQR</sequence>
<gene>
    <name evidence="1" type="primary">LOC100304436</name>
</gene>
<protein>
    <submittedName>
        <fullName evidence="1">Uncharacterized protein</fullName>
    </submittedName>
</protein>
<dbReference type="EnsemblPlants" id="Zm00001eb325460_T001">
    <property type="protein sequence ID" value="Zm00001eb325460_P001"/>
    <property type="gene ID" value="Zm00001eb325460"/>
</dbReference>
<reference evidence="1" key="3">
    <citation type="submission" date="2021-05" db="UniProtKB">
        <authorList>
            <consortium name="EnsemblPlants"/>
        </authorList>
    </citation>
    <scope>IDENTIFICATION</scope>
    <source>
        <strain evidence="1">cv. B73</strain>
    </source>
</reference>
<dbReference type="AlphaFoldDB" id="A0A804QG04"/>
<proteinExistence type="predicted"/>
<organism evidence="1 2">
    <name type="scientific">Zea mays</name>
    <name type="common">Maize</name>
    <dbReference type="NCBI Taxonomy" id="4577"/>
    <lineage>
        <taxon>Eukaryota</taxon>
        <taxon>Viridiplantae</taxon>
        <taxon>Streptophyta</taxon>
        <taxon>Embryophyta</taxon>
        <taxon>Tracheophyta</taxon>
        <taxon>Spermatophyta</taxon>
        <taxon>Magnoliopsida</taxon>
        <taxon>Liliopsida</taxon>
        <taxon>Poales</taxon>
        <taxon>Poaceae</taxon>
        <taxon>PACMAD clade</taxon>
        <taxon>Panicoideae</taxon>
        <taxon>Andropogonodae</taxon>
        <taxon>Andropogoneae</taxon>
        <taxon>Tripsacinae</taxon>
        <taxon>Zea</taxon>
    </lineage>
</organism>
<accession>A0A804QG04</accession>
<dbReference type="Gramene" id="Zm00001eb325460_T001">
    <property type="protein sequence ID" value="Zm00001eb325460_P001"/>
    <property type="gene ID" value="Zm00001eb325460"/>
</dbReference>
<dbReference type="Proteomes" id="UP000007305">
    <property type="component" value="Chromosome 7"/>
</dbReference>
<reference evidence="1" key="2">
    <citation type="submission" date="2019-07" db="EMBL/GenBank/DDBJ databases">
        <authorList>
            <person name="Seetharam A."/>
            <person name="Woodhouse M."/>
            <person name="Cannon E."/>
        </authorList>
    </citation>
    <scope>NUCLEOTIDE SEQUENCE [LARGE SCALE GENOMIC DNA]</scope>
    <source>
        <strain evidence="1">cv. B73</strain>
    </source>
</reference>
<evidence type="ECO:0000313" key="1">
    <source>
        <dbReference type="EnsemblPlants" id="Zm00001eb325460_P001"/>
    </source>
</evidence>